<keyword evidence="4" id="KW-1185">Reference proteome</keyword>
<dbReference type="GO" id="GO:0005938">
    <property type="term" value="C:cell cortex"/>
    <property type="evidence" value="ECO:0007669"/>
    <property type="project" value="TreeGrafter"/>
</dbReference>
<evidence type="ECO:0000313" key="4">
    <source>
        <dbReference type="Proteomes" id="UP000503462"/>
    </source>
</evidence>
<feature type="compositionally biased region" description="Polar residues" evidence="2">
    <location>
        <begin position="768"/>
        <end position="779"/>
    </location>
</feature>
<feature type="compositionally biased region" description="Acidic residues" evidence="2">
    <location>
        <begin position="302"/>
        <end position="322"/>
    </location>
</feature>
<gene>
    <name evidence="3" type="ORF">AMS68_005133</name>
</gene>
<reference evidence="3 4" key="1">
    <citation type="journal article" date="2016" name="Sci. Rep.">
        <title>Peltaster fructicola genome reveals evolution from an invasive phytopathogen to an ectophytic parasite.</title>
        <authorList>
            <person name="Xu C."/>
            <person name="Chen H."/>
            <person name="Gleason M.L."/>
            <person name="Xu J.R."/>
            <person name="Liu H."/>
            <person name="Zhang R."/>
            <person name="Sun G."/>
        </authorList>
    </citation>
    <scope>NUCLEOTIDE SEQUENCE [LARGE SCALE GENOMIC DNA]</scope>
    <source>
        <strain evidence="3 4">LNHT1506</strain>
    </source>
</reference>
<dbReference type="GO" id="GO:0015631">
    <property type="term" value="F:tubulin binding"/>
    <property type="evidence" value="ECO:0007669"/>
    <property type="project" value="TreeGrafter"/>
</dbReference>
<evidence type="ECO:0000313" key="3">
    <source>
        <dbReference type="EMBL" id="QIW99615.1"/>
    </source>
</evidence>
<feature type="compositionally biased region" description="Polar residues" evidence="2">
    <location>
        <begin position="329"/>
        <end position="339"/>
    </location>
</feature>
<dbReference type="GO" id="GO:0000226">
    <property type="term" value="P:microtubule cytoskeleton organization"/>
    <property type="evidence" value="ECO:0007669"/>
    <property type="project" value="TreeGrafter"/>
</dbReference>
<evidence type="ECO:0000256" key="1">
    <source>
        <dbReference type="SAM" id="Coils"/>
    </source>
</evidence>
<dbReference type="InterPro" id="IPR053005">
    <property type="entry name" value="Nuclear_Pos-Cytoskel_Interact"/>
</dbReference>
<feature type="compositionally biased region" description="Acidic residues" evidence="2">
    <location>
        <begin position="251"/>
        <end position="260"/>
    </location>
</feature>
<sequence length="779" mass="85887">MADYFSEYSSFIGNKGLPSPADTPYETPAFIRSKRSSRATTIGSRSREQSSSPPPLPPDPSEDRARDGKYTALDPRRFTPTLHASLVAEILSLRRELDSKNHLVENLETGLATAKNDNEKLEQQLSASAKEVRVARSQVQQMETGTYEALEALAKERNTAQALSGDLRLKLDVAHKKAKLQDDDAVRTQAIWEREKDSWENERRQLERRIHVTETRLRTFVDEMVSQQTSQATEPAAEEIEDESKFKDSGLGEDSDEGDEPAQNTAHRRDFSTASFKSSKSRHSVRETATTPEPKAGFSLADELDDDDFDSDESEHADDELDYHEAVRQTMNSRQSSANADMESKARRVLGLTDELPSTPTRSHSRFGSQDSIRSPMHKRSTSDHSMVESPKKADFESRPLSIVPEVPLEPKKIYVDNGYQPSPPPSPPREEAKQTAVESTPIITIAPASQEHLAQHKAPISPPITPVVNDDTWTASKLVYTDTATQTEAAVEDIPEQVNSRDSLQLPVLVPSIAIHPPTSRPATPRHYALPPGTKNAAIQADLSWQGVDVSVQTEEIRIDQRPVKLPPHLHPSYVLNNLPAVRSARREEHPGSARILETKTLGGSSKAQSPVEAPTEAIGVALSRDNSSRDLRSMPLKAIPLPKPILAPAISMIEKSEARSQGPLNRSPQFGVSHDTRTSKLLASMDDSDGSDNESLGIQHVLASAQRPSGRFTPSEHPRNVPEDKELSPERRPLTTESADAAAPAPSIASSREGAYRRKRPPPKLNTYTSLRSRSPS</sequence>
<dbReference type="PANTHER" id="PTHR28190:SF2">
    <property type="entry name" value="MIGRATION PROTEIN, PUTATIVE (AFU_ORTHOLOGUE AFUA_2G07730)-RELATED"/>
    <property type="match status" value="1"/>
</dbReference>
<dbReference type="PANTHER" id="PTHR28190">
    <property type="entry name" value="NUCLEAR MIGRATION PROTEIN NUM1"/>
    <property type="match status" value="1"/>
</dbReference>
<feature type="compositionally biased region" description="Polar residues" evidence="2">
    <location>
        <begin position="356"/>
        <end position="373"/>
    </location>
</feature>
<feature type="region of interest" description="Disordered" evidence="2">
    <location>
        <begin position="588"/>
        <end position="617"/>
    </location>
</feature>
<dbReference type="Proteomes" id="UP000503462">
    <property type="component" value="Chromosome 3"/>
</dbReference>
<dbReference type="OrthoDB" id="2149224at2759"/>
<evidence type="ECO:0000256" key="2">
    <source>
        <dbReference type="SAM" id="MobiDB-lite"/>
    </source>
</evidence>
<organism evidence="3 4">
    <name type="scientific">Peltaster fructicola</name>
    <dbReference type="NCBI Taxonomy" id="286661"/>
    <lineage>
        <taxon>Eukaryota</taxon>
        <taxon>Fungi</taxon>
        <taxon>Dikarya</taxon>
        <taxon>Ascomycota</taxon>
        <taxon>Pezizomycotina</taxon>
        <taxon>Dothideomycetes</taxon>
        <taxon>Dothideomycetes incertae sedis</taxon>
        <taxon>Peltaster</taxon>
    </lineage>
</organism>
<feature type="region of interest" description="Disordered" evidence="2">
    <location>
        <begin position="223"/>
        <end position="442"/>
    </location>
</feature>
<feature type="region of interest" description="Disordered" evidence="2">
    <location>
        <begin position="706"/>
        <end position="779"/>
    </location>
</feature>
<protein>
    <submittedName>
        <fullName evidence="3">Uncharacterized protein</fullName>
    </submittedName>
</protein>
<feature type="compositionally biased region" description="Basic and acidic residues" evidence="2">
    <location>
        <begin position="381"/>
        <end position="398"/>
    </location>
</feature>
<keyword evidence="1" id="KW-0175">Coiled coil</keyword>
<feature type="coiled-coil region" evidence="1">
    <location>
        <begin position="104"/>
        <end position="138"/>
    </location>
</feature>
<accession>A0A6H0XY57</accession>
<name>A0A6H0XY57_9PEZI</name>
<feature type="compositionally biased region" description="Low complexity" evidence="2">
    <location>
        <begin position="740"/>
        <end position="753"/>
    </location>
</feature>
<feature type="region of interest" description="Disordered" evidence="2">
    <location>
        <begin position="1"/>
        <end position="67"/>
    </location>
</feature>
<feature type="compositionally biased region" description="Basic and acidic residues" evidence="2">
    <location>
        <begin position="716"/>
        <end position="736"/>
    </location>
</feature>
<dbReference type="GO" id="GO:0005739">
    <property type="term" value="C:mitochondrion"/>
    <property type="evidence" value="ECO:0007669"/>
    <property type="project" value="TreeGrafter"/>
</dbReference>
<dbReference type="AlphaFoldDB" id="A0A6H0XY57"/>
<feature type="coiled-coil region" evidence="1">
    <location>
        <begin position="189"/>
        <end position="216"/>
    </location>
</feature>
<dbReference type="EMBL" id="CP051141">
    <property type="protein sequence ID" value="QIW99615.1"/>
    <property type="molecule type" value="Genomic_DNA"/>
</dbReference>
<proteinExistence type="predicted"/>